<protein>
    <submittedName>
        <fullName evidence="2">HrpD protein</fullName>
    </submittedName>
</protein>
<dbReference type="RefSeq" id="WP_013543340.1">
    <property type="nucleotide sequence ID" value="NC_014931.1"/>
</dbReference>
<dbReference type="KEGG" id="vpe:Varpa_4972"/>
<dbReference type="Proteomes" id="UP000008917">
    <property type="component" value="Chromosome"/>
</dbReference>
<name>E6V253_VARPE</name>
<dbReference type="OrthoDB" id="8851116at2"/>
<evidence type="ECO:0000256" key="1">
    <source>
        <dbReference type="SAM" id="Coils"/>
    </source>
</evidence>
<evidence type="ECO:0000313" key="3">
    <source>
        <dbReference type="Proteomes" id="UP000008917"/>
    </source>
</evidence>
<feature type="coiled-coil region" evidence="1">
    <location>
        <begin position="110"/>
        <end position="137"/>
    </location>
</feature>
<dbReference type="AlphaFoldDB" id="E6V253"/>
<dbReference type="Gene3D" id="1.10.287.1700">
    <property type="match status" value="1"/>
</dbReference>
<keyword evidence="1" id="KW-0175">Coiled coil</keyword>
<organism evidence="2 3">
    <name type="scientific">Variovorax paradoxus (strain EPS)</name>
    <dbReference type="NCBI Taxonomy" id="595537"/>
    <lineage>
        <taxon>Bacteria</taxon>
        <taxon>Pseudomonadati</taxon>
        <taxon>Pseudomonadota</taxon>
        <taxon>Betaproteobacteria</taxon>
        <taxon>Burkholderiales</taxon>
        <taxon>Comamonadaceae</taxon>
        <taxon>Variovorax</taxon>
    </lineage>
</organism>
<accession>E6V253</accession>
<dbReference type="InterPro" id="IPR053716">
    <property type="entry name" value="Flag_assembly_chemotaxis_eff"/>
</dbReference>
<evidence type="ECO:0000313" key="2">
    <source>
        <dbReference type="EMBL" id="ADU39132.1"/>
    </source>
</evidence>
<reference evidence="3" key="1">
    <citation type="submission" date="2010-12" db="EMBL/GenBank/DDBJ databases">
        <title>Complete sequence of Variovorax paradoxus EPS.</title>
        <authorList>
            <consortium name="US DOE Joint Genome Institute"/>
            <person name="Lucas S."/>
            <person name="Copeland A."/>
            <person name="Lapidus A."/>
            <person name="Cheng J.-F."/>
            <person name="Goodwin L."/>
            <person name="Pitluck S."/>
            <person name="Teshima H."/>
            <person name="Detter J.C."/>
            <person name="Han C."/>
            <person name="Tapia R."/>
            <person name="Land M."/>
            <person name="Hauser L."/>
            <person name="Kyrpides N."/>
            <person name="Ivanova N."/>
            <person name="Ovchinnikova G."/>
            <person name="Orwin P."/>
            <person name="Han J.-I.G."/>
            <person name="Woyke T."/>
        </authorList>
    </citation>
    <scope>NUCLEOTIDE SEQUENCE [LARGE SCALE GENOMIC DNA]</scope>
    <source>
        <strain evidence="3">EPS</strain>
    </source>
</reference>
<dbReference type="EMBL" id="CP002417">
    <property type="protein sequence ID" value="ADU39132.1"/>
    <property type="molecule type" value="Genomic_DNA"/>
</dbReference>
<dbReference type="STRING" id="595537.Varpa_4972"/>
<gene>
    <name evidence="2" type="ordered locus">Varpa_4972</name>
</gene>
<dbReference type="HOGENOM" id="CLU_1634666_0_0_4"/>
<reference evidence="2 3" key="2">
    <citation type="journal article" date="2013" name="Genome Announc.">
        <title>Genome of the Root-Associated Plant Growth-Promoting Bacterium Variovorax paradoxus Strain EPS.</title>
        <authorList>
            <person name="Han J.I."/>
            <person name="Spain J.C."/>
            <person name="Leadbetter J.R."/>
            <person name="Ovchinnikova G."/>
            <person name="Goodwin L.A."/>
            <person name="Han C.S."/>
            <person name="Woyke T."/>
            <person name="Davenport K.W."/>
            <person name="Orwin P.M."/>
        </authorList>
    </citation>
    <scope>NUCLEOTIDE SEQUENCE [LARGE SCALE GENOMIC DNA]</scope>
    <source>
        <strain evidence="2 3">EPS</strain>
    </source>
</reference>
<sequence length="164" mass="17921">MDEAGIDWKRLVAVREQHKTRSAGVVTRERAAAQESLAALEQARELHEREQQGKSSHWQALQASFAAGQCDVSQLRTASAWSGALDAQIAQAHAKALAAARAHAQQEEVLERSRQALRTASAKLEKATQMKERAAGERLRVAEMRLEDSADEAGSQAWAARRAA</sequence>
<proteinExistence type="predicted"/>